<feature type="region of interest" description="Disordered" evidence="3">
    <location>
        <begin position="842"/>
        <end position="861"/>
    </location>
</feature>
<reference evidence="8" key="1">
    <citation type="submission" date="2022-12" db="EMBL/GenBank/DDBJ databases">
        <title>Paracoccus sp. EF6 isolated from a lake water.</title>
        <authorList>
            <person name="Liu H."/>
        </authorList>
    </citation>
    <scope>NUCLEOTIDE SEQUENCE</scope>
    <source>
        <strain evidence="8">EF6</strain>
    </source>
</reference>
<evidence type="ECO:0000259" key="5">
    <source>
        <dbReference type="Pfam" id="PF06165"/>
    </source>
</evidence>
<dbReference type="Proteomes" id="UP001149822">
    <property type="component" value="Unassembled WGS sequence"/>
</dbReference>
<feature type="domain" description="Glycosyl hydrolase 94 supersandwich" evidence="5">
    <location>
        <begin position="1435"/>
        <end position="1690"/>
    </location>
</feature>
<keyword evidence="4" id="KW-0812">Transmembrane</keyword>
<protein>
    <submittedName>
        <fullName evidence="8">Cellobiose phosphorylase</fullName>
    </submittedName>
</protein>
<evidence type="ECO:0000256" key="1">
    <source>
        <dbReference type="ARBA" id="ARBA00022676"/>
    </source>
</evidence>
<dbReference type="RefSeq" id="WP_268944388.1">
    <property type="nucleotide sequence ID" value="NZ_JAPTYD010000084.1"/>
</dbReference>
<dbReference type="Pfam" id="PF17167">
    <property type="entry name" value="Glyco_hydro_94"/>
    <property type="match status" value="1"/>
</dbReference>
<gene>
    <name evidence="8" type="ORF">OU682_22235</name>
</gene>
<feature type="transmembrane region" description="Helical" evidence="4">
    <location>
        <begin position="231"/>
        <end position="254"/>
    </location>
</feature>
<keyword evidence="1" id="KW-0328">Glycosyltransferase</keyword>
<dbReference type="InterPro" id="IPR037824">
    <property type="entry name" value="GH94N_2_NdvB"/>
</dbReference>
<feature type="transmembrane region" description="Helical" evidence="4">
    <location>
        <begin position="765"/>
        <end position="794"/>
    </location>
</feature>
<dbReference type="SUPFAM" id="SSF48208">
    <property type="entry name" value="Six-hairpin glycosidases"/>
    <property type="match status" value="1"/>
</dbReference>
<dbReference type="SMART" id="SM01068">
    <property type="entry name" value="CBM_X"/>
    <property type="match status" value="2"/>
</dbReference>
<dbReference type="PANTHER" id="PTHR37469">
    <property type="entry name" value="CELLOBIONIC ACID PHOSPHORYLASE-RELATED"/>
    <property type="match status" value="1"/>
</dbReference>
<dbReference type="InterPro" id="IPR011013">
    <property type="entry name" value="Gal_mutarotase_sf_dom"/>
</dbReference>
<feature type="domain" description="Glycosyl hydrolase 94 supersandwich" evidence="5">
    <location>
        <begin position="1914"/>
        <end position="2180"/>
    </location>
</feature>
<feature type="transmembrane region" description="Helical" evidence="4">
    <location>
        <begin position="637"/>
        <end position="654"/>
    </location>
</feature>
<evidence type="ECO:0000256" key="2">
    <source>
        <dbReference type="ARBA" id="ARBA00022679"/>
    </source>
</evidence>
<dbReference type="InterPro" id="IPR052047">
    <property type="entry name" value="GH94_Enzymes"/>
</dbReference>
<proteinExistence type="predicted"/>
<feature type="domain" description="Glycosyl hydrolase 94 catalytic" evidence="7">
    <location>
        <begin position="2196"/>
        <end position="2618"/>
    </location>
</feature>
<dbReference type="CDD" id="cd11756">
    <property type="entry name" value="GH94N_ChvB_NdvB_1_like"/>
    <property type="match status" value="1"/>
</dbReference>
<feature type="transmembrane region" description="Helical" evidence="4">
    <location>
        <begin position="660"/>
        <end position="678"/>
    </location>
</feature>
<sequence length="2708" mass="297248">MPAAFYQRLERSAWPEAEGRPRAFIAARDYLERTHAQIDMRTATDFLNAFQSGDGLSLAELWAFPAMLRLAALEDIVSALLHLVPTLGPPFGAIDHDAGWENRDPTESLSRAIVALAAIERIDWHAFVEATSQVEAILRESPDGLYPEMDFETRNRYRQAIEDLADGSGWPEPQIARQAVRSARDHAGSPRKGHVGWWLIDGGRAEVEAALGSRARRGQLLRRFVLRNPGLTYASALLGFGLVTLAVPLALLVGSEARGVALALTGLLLVMPASIIAVTLTNWLVTQIVPPRVLPKMDFRSGLPEGLDAAVIVPAIFRTSGEVAPVLARLERHMLTNSDPRLRYTLLSDPADAPQEVVASDAALEAALVGGIRDLNARYPETAPFVLLHRRRRWNARDQIWMGWERKRGKIETFNDFLHGAADDAFPVTEGDVARLRKARYVVTLDADTVAPPSVILRLLGALSHPLNRPEFDATGTHVVAGYTVIQPRVEISPDAGSISPFTRLYTGDTAIDIYSRAVSDVYQDLFGEGIFTGKGAYDATAFRQSLRDRVPKKALVSHDLFEGLHGRAALASDIVLYEGFPEHYPDFARRLHRWVRGDWQLLPWLGRHPPRRDGKRLRNPLSALDRWKILDNLRRSLIAPSLVLLALCGWLVIPDAAGIWTLLTVAAPGSYLMTFIVSGMSRGRRRGAVQDRWRQLRDHVGRWSLEIVFMANEAIVCLDAIGRTLWRLTVSRRGLLEWVTSAHVSAAGADTRVRFWSDMAGAPMLAVAITGTLAAYAPTALPGALPLLLLWLASPEISYRICRPWSAAEERLSDADKDWLRRVARRTWAYFETFAGPEDNWLAPDNHQTDPEAKTAHRSSPTNVGMQLLSSMTAVDLGHIGLRDLAQRCTFAMNALDRIERHNGHVMNWFDTRTLASLEPRYVSTVDSGNLAVALVTVREGLLEVANGPALSPALWDGLVDTLRVLNDELRNLPREKAATSAALIAEMVKRAKAVRDRSDQWRKCLCRMRDTDFPELSSAILAALDAAPASDPAELHFWLERSLHHATSTLRDLDTLCPWTAVDGWERAASGCASTPGALRPHAPLAQAATMADLRSEPGADRSAAQFESAIREGIAAQSELRAKLRALADRAQALAMVMDFAFLYDRETRTFFIGYNLSVDRMDDHRYDLLASEARLASYFAIAKGDVPAEHWFHLGRPISRSSGPLTVLSWNGSMFEFLMPALLIRSATGQLLGQSERAAVEIQRRYGARLGLPWGVSEAAFAARDGAQNYQYRAFGVAGLGMRQGLAEDYVVAPYASALALAVRPGKATENLRRLEAMGIHGRYGFFDAVDFTPSRTDGGGSHVPVRTFMAHHQGMLVTAINNALNDDVHVRRFNRNPRMSAIDLILHERVPWEFVPEPLPDAGSSLPEQVKRPVRALDGWPVDETDPRVVLTLGNGSLSLWLSGAATGCLWWHGQSLTRWISDPAIDDGAARLLLRDVEDGSTWEFRSAPELPVDMMFYAEKASFHLQRHGIAATQEVCIAAADDVEIRRVTLINHSDRPRVIDVTSYAEPILAPHAAYERHPAFSKLFVKSEALRDIDAVLFTRRPRRPEDTPPVMLHRLLREGREVTFAGAETDRRTLLGRHGRCPDAASAAMTGTTGWTLDPVAALRARTTLAPGERAEFAFLTVAAASRETAMETARRYDTPSALGWAFEDAARTTAVEAARSDLTQRDVVDAQALASRILRPGLRSGVDVDTRQPGQPDLWGLGVSGDQPVVLVRVTDAESAALLPAILRAKRWLGRNGLRFDLVVLGTKASSYEAPIAARLRDTLRDAGLGEGLGGDGGIHLHSVDRIAPSQVRALEMLARLALDGAMPTLEAALPTEPAGHIKPPFFEPGGSPVAKDAVAPGRQPALICDNGLGGFMPGSGNYLIHPCPGQTTPVPWCNILANDRFGTIVSEAGLGFTWCLNSGEFRLTPWSNDPVTDAQEEAIYLRDEETGEVWTVTPLPAGAVEACWITHGAGETLWERASHGLSQQLSVSVAETAPVKLMRLTLTNATARQRRITTTAYAEWQLGSTPSIAKPHVRSGYHAPARALVAQSGWAPAFADRIAFLTSSRPAHAMTCDREAFLGPGGTVLPEGLRRWSPWGRTEGVADACAVYQVHLDIAPGRTEEVVFVLGAAGSLGEVEDLAHAFAAPDRAAAATRTAQKTWERRLGVLQVETPDTALDLMVNRWLPNQAFASRILARAGFQQASGGIGFRDQLQDMMAFLHSEPHRARAHILDCARHQFEAGDVLHWWHPPEERGVRTRCSDDMLWLVYATHTYVRATGDADVLREEIPFLSAPPLKEDEDDRYAGFSVGENASLLEHCLRAMRRGATSGQNGLPLIGTGDWNDGMDRVGHRGRGESVWLAWFAAYCGDACADLATLAGRETDTAFWRSRAKELRQAAEVSAWDGAWYRRAYDDDGEPWGSAGNTECRIDSIAQSWAVLAGAPDRKRAEQALRSAAEYLVDPEHRLVRLLTPPFDRTSRDPGYIRAYPPGIRENGGQYTHAATWMGLAFARLGDGDTAFRIFDFINPIRRSATPEDMQRYRGEPYAMAADIGGVAPFEGRAGWTWYTGAAGWSWRLAVEGILGLELRNGALHVAPCLPSTWSGYRATVRGPAGVIALEVEQVDDKHETTAEGHAAEADTARAVSFPTDGSTRHVHVKVGRRKAEPVAFGLTLP</sequence>
<dbReference type="SUPFAM" id="SSF74650">
    <property type="entry name" value="Galactose mutarotase-like"/>
    <property type="match status" value="2"/>
</dbReference>
<dbReference type="Gene3D" id="1.50.10.140">
    <property type="match status" value="2"/>
</dbReference>
<comment type="caution">
    <text evidence="8">The sequence shown here is derived from an EMBL/GenBank/DDBJ whole genome shotgun (WGS) entry which is preliminary data.</text>
</comment>
<evidence type="ECO:0000256" key="3">
    <source>
        <dbReference type="SAM" id="MobiDB-lite"/>
    </source>
</evidence>
<dbReference type="Pfam" id="PF10091">
    <property type="entry name" value="Glycoamylase"/>
    <property type="match status" value="1"/>
</dbReference>
<dbReference type="InterPro" id="IPR033432">
    <property type="entry name" value="GH94_catalytic"/>
</dbReference>
<keyword evidence="2" id="KW-0808">Transferase</keyword>
<dbReference type="InterPro" id="IPR008928">
    <property type="entry name" value="6-hairpin_glycosidase_sf"/>
</dbReference>
<dbReference type="InterPro" id="IPR012341">
    <property type="entry name" value="6hp_glycosidase-like_sf"/>
</dbReference>
<keyword evidence="9" id="KW-1185">Reference proteome</keyword>
<keyword evidence="4" id="KW-1133">Transmembrane helix</keyword>
<dbReference type="Pfam" id="PF06165">
    <property type="entry name" value="GH94_b-supersand"/>
    <property type="match status" value="2"/>
</dbReference>
<dbReference type="Gene3D" id="2.60.420.10">
    <property type="entry name" value="Maltose phosphorylase, domain 3"/>
    <property type="match status" value="1"/>
</dbReference>
<feature type="domain" description="Glycoamylase-like" evidence="6">
    <location>
        <begin position="1173"/>
        <end position="1373"/>
    </location>
</feature>
<evidence type="ECO:0000313" key="9">
    <source>
        <dbReference type="Proteomes" id="UP001149822"/>
    </source>
</evidence>
<dbReference type="Gene3D" id="1.50.10.10">
    <property type="match status" value="1"/>
</dbReference>
<dbReference type="PANTHER" id="PTHR37469:SF2">
    <property type="entry name" value="CELLOBIONIC ACID PHOSPHORYLASE"/>
    <property type="match status" value="1"/>
</dbReference>
<organism evidence="8 9">
    <name type="scientific">Paracoccus benzoatiresistens</name>
    <dbReference type="NCBI Taxonomy" id="2997341"/>
    <lineage>
        <taxon>Bacteria</taxon>
        <taxon>Pseudomonadati</taxon>
        <taxon>Pseudomonadota</taxon>
        <taxon>Alphaproteobacteria</taxon>
        <taxon>Rhodobacterales</taxon>
        <taxon>Paracoccaceae</taxon>
        <taxon>Paracoccus</taxon>
    </lineage>
</organism>
<dbReference type="SUPFAM" id="SSF53448">
    <property type="entry name" value="Nucleotide-diphospho-sugar transferases"/>
    <property type="match status" value="1"/>
</dbReference>
<feature type="transmembrane region" description="Helical" evidence="4">
    <location>
        <begin position="260"/>
        <end position="285"/>
    </location>
</feature>
<dbReference type="InterPro" id="IPR019282">
    <property type="entry name" value="Glycoamylase-like_cons_dom"/>
</dbReference>
<evidence type="ECO:0000259" key="7">
    <source>
        <dbReference type="Pfam" id="PF17167"/>
    </source>
</evidence>
<accession>A0ABT4JC53</accession>
<evidence type="ECO:0000313" key="8">
    <source>
        <dbReference type="EMBL" id="MCZ0964295.1"/>
    </source>
</evidence>
<dbReference type="InterPro" id="IPR037018">
    <property type="entry name" value="GH65_N"/>
</dbReference>
<dbReference type="InterPro" id="IPR010383">
    <property type="entry name" value="Glyco_hydrolase_94_b-supersand"/>
</dbReference>
<evidence type="ECO:0000259" key="6">
    <source>
        <dbReference type="Pfam" id="PF10091"/>
    </source>
</evidence>
<dbReference type="Gene3D" id="2.70.98.40">
    <property type="entry name" value="Glycoside hydrolase, family 65, N-terminal domain"/>
    <property type="match status" value="2"/>
</dbReference>
<name>A0ABT4JC53_9RHOB</name>
<dbReference type="InterPro" id="IPR029044">
    <property type="entry name" value="Nucleotide-diphossugar_trans"/>
</dbReference>
<dbReference type="EMBL" id="JAPTYD010000084">
    <property type="protein sequence ID" value="MCZ0964295.1"/>
    <property type="molecule type" value="Genomic_DNA"/>
</dbReference>
<evidence type="ECO:0000256" key="4">
    <source>
        <dbReference type="SAM" id="Phobius"/>
    </source>
</evidence>
<keyword evidence="4" id="KW-0472">Membrane</keyword>